<keyword evidence="13" id="KW-0326">Glycosidase</keyword>
<dbReference type="OrthoDB" id="3527108at2759"/>
<dbReference type="InterPro" id="IPR029044">
    <property type="entry name" value="Nucleotide-diphossugar_trans"/>
</dbReference>
<dbReference type="PROSITE" id="PS01155">
    <property type="entry name" value="ENDONUCLEASE_III_2"/>
    <property type="match status" value="1"/>
</dbReference>
<dbReference type="Pfam" id="PF00730">
    <property type="entry name" value="HhH-GPD"/>
    <property type="match status" value="1"/>
</dbReference>
<dbReference type="InterPro" id="IPR004036">
    <property type="entry name" value="Endonuclease-III-like_CS2"/>
</dbReference>
<keyword evidence="12" id="KW-0234">DNA repair</keyword>
<dbReference type="SUPFAM" id="SSF55811">
    <property type="entry name" value="Nudix"/>
    <property type="match status" value="1"/>
</dbReference>
<dbReference type="FunFam" id="1.10.340.30:FF:000002">
    <property type="entry name" value="Adenine DNA glycosylase"/>
    <property type="match status" value="1"/>
</dbReference>
<feature type="compositionally biased region" description="Pro residues" evidence="14">
    <location>
        <begin position="624"/>
        <end position="635"/>
    </location>
</feature>
<dbReference type="SUPFAM" id="SSF53448">
    <property type="entry name" value="Nucleotide-diphospho-sugar transferases"/>
    <property type="match status" value="1"/>
</dbReference>
<dbReference type="Gene3D" id="1.10.1670.10">
    <property type="entry name" value="Helix-hairpin-Helix base-excision DNA repair enzymes (C-terminal)"/>
    <property type="match status" value="1"/>
</dbReference>
<dbReference type="SMART" id="SM00478">
    <property type="entry name" value="ENDO3c"/>
    <property type="match status" value="1"/>
</dbReference>
<keyword evidence="11" id="KW-0411">Iron-sulfur</keyword>
<keyword evidence="6" id="KW-0004">4Fe-4S</keyword>
<evidence type="ECO:0000256" key="13">
    <source>
        <dbReference type="ARBA" id="ARBA00023295"/>
    </source>
</evidence>
<keyword evidence="7" id="KW-0479">Metal-binding</keyword>
<feature type="compositionally biased region" description="Low complexity" evidence="14">
    <location>
        <begin position="538"/>
        <end position="576"/>
    </location>
</feature>
<sequence length="1039" mass="115888">MANRRQCAVLAAKRIRSQLGSDDETPSHSEKSTGKPSAKATATLTKSVSKRKADAPPSGHDASLAHDDAAELRRALSVRAYEVWISEIMLQQTRVPVVIDYWTRWMTKWPTIEQLAAAEEDEVTSAWRGLGYYSRAKRIYEAAKMVVQDPSWRGLLPQDAAELQAKIPGVGKYTAGAISSIVDGNVLRVLSRQLGLLGNVKSDKAVIDLLWAAADALVEAIVLDSPGVDETGQPRPSDRPGKWGQALMELGSTICTPNPDCAACPITSTCRARQEGRMLAAMQGHRRELVSNALGPVEIEDVCGICEPFEHIAEDVSASLEEATADRRKQVTKSPFFPSQISSGPGKEERNWPEEDSPAAVKVIASHVKRFPVKVVKKAVREQETIVCAVRRNSDGRYLLQKRPEKGLLAGLWEFPSHILPDASETSRSKRKHIAREFITGLFEPTDGRKMPVDVGGRMPKAWSKSQWGQECAGAGSLLKKQDNDVQETASDWEGGGGAAVGTSASHDMSTSAAHWIEDGGYEILLPTTQDVKRSKGASTAARAANPATNINTGAGTGTADKPPASTTKTLESSSTSRDENDEAVFLLEEPNPHQKPMDPLEREFFSWRGDEYDMKQKPRTKPPRQPGQPIPDPFPLLSQKSPDEVRRMLQVPDINRPPKPHVPEDTPLLIGFTRNWPQLLQCVSSYITAGWPPEDIYVVENTGVMFSNRDNLLSLQNPFYMNHTQLQMLGVNVIVTPTLLTFAQLQNFYAWTALERNWTDFFWSHQDVVAFSFEKEFRPHTGGSNEISNYSLYTRAVAILRYLRQPAIPKWAHHFFAYDHLTLVHRDAILDIGGWDTHIPFYATDCDMYDRLQWAGYFQGSTQVGIIIDTSTTLDNIAAFFRLPGVHATFAGDPDAEQDEDEERKRANEEQGTLEGMEMGDRESQRKKLVDEKGETVEHLVDIAYRMQAVKYIDGGWWRNMWQLRQGGGEGEPFYRDPEGFQVGLDMMIETGRRVFSEKYGHRGCDIAFMGIKGEDAWRLERDWDPMTEGSGSEGPYW</sequence>
<comment type="similarity">
    <text evidence="3">Belongs to the Nth/MutY family.</text>
</comment>
<keyword evidence="17" id="KW-1185">Reference proteome</keyword>
<evidence type="ECO:0000256" key="9">
    <source>
        <dbReference type="ARBA" id="ARBA00022801"/>
    </source>
</evidence>
<evidence type="ECO:0000313" key="16">
    <source>
        <dbReference type="EMBL" id="ROV86900.1"/>
    </source>
</evidence>
<evidence type="ECO:0000256" key="5">
    <source>
        <dbReference type="ARBA" id="ARBA00022023"/>
    </source>
</evidence>
<evidence type="ECO:0000256" key="10">
    <source>
        <dbReference type="ARBA" id="ARBA00023004"/>
    </source>
</evidence>
<dbReference type="GO" id="GO:0046872">
    <property type="term" value="F:metal ion binding"/>
    <property type="evidence" value="ECO:0007669"/>
    <property type="project" value="UniProtKB-KW"/>
</dbReference>
<dbReference type="Pfam" id="PF14815">
    <property type="entry name" value="NUDIX_4"/>
    <property type="match status" value="1"/>
</dbReference>
<comment type="caution">
    <text evidence="16">The sequence shown here is derived from an EMBL/GenBank/DDBJ whole genome shotgun (WGS) entry which is preliminary data.</text>
</comment>
<dbReference type="STRING" id="356882.A0A423V7W3"/>
<dbReference type="InterPro" id="IPR029119">
    <property type="entry name" value="MutY_C"/>
</dbReference>
<dbReference type="GO" id="GO:0006298">
    <property type="term" value="P:mismatch repair"/>
    <property type="evidence" value="ECO:0007669"/>
    <property type="project" value="TreeGrafter"/>
</dbReference>
<evidence type="ECO:0000256" key="4">
    <source>
        <dbReference type="ARBA" id="ARBA00012045"/>
    </source>
</evidence>
<dbReference type="InterPro" id="IPR044298">
    <property type="entry name" value="MIG/MutY"/>
</dbReference>
<dbReference type="InterPro" id="IPR023170">
    <property type="entry name" value="HhH_base_excis_C"/>
</dbReference>
<dbReference type="InterPro" id="IPR015797">
    <property type="entry name" value="NUDIX_hydrolase-like_dom_sf"/>
</dbReference>
<dbReference type="Gene3D" id="1.10.340.30">
    <property type="entry name" value="Hypothetical protein, domain 2"/>
    <property type="match status" value="1"/>
</dbReference>
<evidence type="ECO:0000256" key="2">
    <source>
        <dbReference type="ARBA" id="ARBA00001966"/>
    </source>
</evidence>
<evidence type="ECO:0000256" key="11">
    <source>
        <dbReference type="ARBA" id="ARBA00023014"/>
    </source>
</evidence>
<dbReference type="PANTHER" id="PTHR42944">
    <property type="entry name" value="ADENINE DNA GLYCOSYLASE"/>
    <property type="match status" value="1"/>
</dbReference>
<dbReference type="SUPFAM" id="SSF48150">
    <property type="entry name" value="DNA-glycosylase"/>
    <property type="match status" value="1"/>
</dbReference>
<dbReference type="GO" id="GO:0000701">
    <property type="term" value="F:purine-specific mismatch base pair DNA N-glycosylase activity"/>
    <property type="evidence" value="ECO:0007669"/>
    <property type="project" value="UniProtKB-EC"/>
</dbReference>
<evidence type="ECO:0000256" key="12">
    <source>
        <dbReference type="ARBA" id="ARBA00023204"/>
    </source>
</evidence>
<feature type="region of interest" description="Disordered" evidence="14">
    <location>
        <begin position="892"/>
        <end position="931"/>
    </location>
</feature>
<dbReference type="GO" id="GO:0035485">
    <property type="term" value="F:adenine/guanine mispair binding"/>
    <property type="evidence" value="ECO:0007669"/>
    <property type="project" value="TreeGrafter"/>
</dbReference>
<evidence type="ECO:0000256" key="7">
    <source>
        <dbReference type="ARBA" id="ARBA00022723"/>
    </source>
</evidence>
<dbReference type="EC" id="3.2.2.31" evidence="4"/>
<feature type="region of interest" description="Disordered" evidence="14">
    <location>
        <begin position="614"/>
        <end position="642"/>
    </location>
</feature>
<proteinExistence type="inferred from homology"/>
<evidence type="ECO:0000256" key="3">
    <source>
        <dbReference type="ARBA" id="ARBA00008343"/>
    </source>
</evidence>
<evidence type="ECO:0000256" key="8">
    <source>
        <dbReference type="ARBA" id="ARBA00022763"/>
    </source>
</evidence>
<keyword evidence="8" id="KW-0227">DNA damage</keyword>
<evidence type="ECO:0000313" key="17">
    <source>
        <dbReference type="Proteomes" id="UP000283895"/>
    </source>
</evidence>
<feature type="compositionally biased region" description="Basic and acidic residues" evidence="14">
    <location>
        <begin position="920"/>
        <end position="931"/>
    </location>
</feature>
<feature type="region of interest" description="Disordered" evidence="14">
    <location>
        <begin position="324"/>
        <end position="355"/>
    </location>
</feature>
<feature type="domain" description="HhH-GPD" evidence="15">
    <location>
        <begin position="89"/>
        <end position="253"/>
    </location>
</feature>
<dbReference type="CDD" id="cd00056">
    <property type="entry name" value="ENDO3c"/>
    <property type="match status" value="1"/>
</dbReference>
<feature type="region of interest" description="Disordered" evidence="14">
    <location>
        <begin position="535"/>
        <end position="580"/>
    </location>
</feature>
<dbReference type="EMBL" id="LKEA01000118">
    <property type="protein sequence ID" value="ROV86900.1"/>
    <property type="molecule type" value="Genomic_DNA"/>
</dbReference>
<dbReference type="PANTHER" id="PTHR42944:SF1">
    <property type="entry name" value="ADENINE DNA GLYCOSYLASE"/>
    <property type="match status" value="1"/>
</dbReference>
<name>A0A423V7W3_9PEZI</name>
<accession>A0A423V7W3</accession>
<keyword evidence="10" id="KW-0408">Iron</keyword>
<dbReference type="GO" id="GO:0032357">
    <property type="term" value="F:oxidized purine DNA binding"/>
    <property type="evidence" value="ECO:0007669"/>
    <property type="project" value="TreeGrafter"/>
</dbReference>
<dbReference type="GO" id="GO:0006285">
    <property type="term" value="P:base-excision repair, AP site formation"/>
    <property type="evidence" value="ECO:0007669"/>
    <property type="project" value="UniProtKB-ARBA"/>
</dbReference>
<comment type="cofactor">
    <cofactor evidence="2">
        <name>[4Fe-4S] cluster</name>
        <dbReference type="ChEBI" id="CHEBI:49883"/>
    </cofactor>
</comment>
<protein>
    <recommendedName>
        <fullName evidence="5">Adenine DNA glycosylase</fullName>
        <ecNumber evidence="4">3.2.2.31</ecNumber>
    </recommendedName>
</protein>
<dbReference type="Gene3D" id="3.90.79.10">
    <property type="entry name" value="Nucleoside Triphosphate Pyrophosphohydrolase"/>
    <property type="match status" value="1"/>
</dbReference>
<dbReference type="Proteomes" id="UP000283895">
    <property type="component" value="Unassembled WGS sequence"/>
</dbReference>
<reference evidence="16 17" key="1">
    <citation type="submission" date="2015-09" db="EMBL/GenBank/DDBJ databases">
        <title>Host preference determinants of Valsa canker pathogens revealed by comparative genomics.</title>
        <authorList>
            <person name="Yin Z."/>
            <person name="Huang L."/>
        </authorList>
    </citation>
    <scope>NUCLEOTIDE SEQUENCE [LARGE SCALE GENOMIC DNA]</scope>
    <source>
        <strain evidence="16 17">03-1</strain>
    </source>
</reference>
<dbReference type="InterPro" id="IPR011257">
    <property type="entry name" value="DNA_glycosylase"/>
</dbReference>
<dbReference type="InterPro" id="IPR003265">
    <property type="entry name" value="HhH-GPD_domain"/>
</dbReference>
<evidence type="ECO:0000256" key="1">
    <source>
        <dbReference type="ARBA" id="ARBA00000843"/>
    </source>
</evidence>
<dbReference type="GO" id="GO:0005634">
    <property type="term" value="C:nucleus"/>
    <property type="evidence" value="ECO:0007669"/>
    <property type="project" value="TreeGrafter"/>
</dbReference>
<evidence type="ECO:0000259" key="15">
    <source>
        <dbReference type="SMART" id="SM00478"/>
    </source>
</evidence>
<evidence type="ECO:0000256" key="14">
    <source>
        <dbReference type="SAM" id="MobiDB-lite"/>
    </source>
</evidence>
<dbReference type="AlphaFoldDB" id="A0A423V7W3"/>
<organism evidence="16 17">
    <name type="scientific">Cytospora schulzeri</name>
    <dbReference type="NCBI Taxonomy" id="448051"/>
    <lineage>
        <taxon>Eukaryota</taxon>
        <taxon>Fungi</taxon>
        <taxon>Dikarya</taxon>
        <taxon>Ascomycota</taxon>
        <taxon>Pezizomycotina</taxon>
        <taxon>Sordariomycetes</taxon>
        <taxon>Sordariomycetidae</taxon>
        <taxon>Diaporthales</taxon>
        <taxon>Cytosporaceae</taxon>
        <taxon>Cytospora</taxon>
    </lineage>
</organism>
<gene>
    <name evidence="16" type="ORF">VMCG_10881</name>
</gene>
<keyword evidence="9" id="KW-0378">Hydrolase</keyword>
<feature type="region of interest" description="Disordered" evidence="14">
    <location>
        <begin position="13"/>
        <end position="66"/>
    </location>
</feature>
<comment type="catalytic activity">
    <reaction evidence="1">
        <text>Hydrolyzes free adenine bases from 7,8-dihydro-8-oxoguanine:adenine mismatched double-stranded DNA, leaving an apurinic site.</text>
        <dbReference type="EC" id="3.2.2.31"/>
    </reaction>
</comment>
<dbReference type="GO" id="GO:0051539">
    <property type="term" value="F:4 iron, 4 sulfur cluster binding"/>
    <property type="evidence" value="ECO:0007669"/>
    <property type="project" value="UniProtKB-KW"/>
</dbReference>
<evidence type="ECO:0000256" key="6">
    <source>
        <dbReference type="ARBA" id="ARBA00022485"/>
    </source>
</evidence>
<dbReference type="GO" id="GO:0034039">
    <property type="term" value="F:8-oxo-7,8-dihydroguanine DNA N-glycosylase activity"/>
    <property type="evidence" value="ECO:0007669"/>
    <property type="project" value="TreeGrafter"/>
</dbReference>